<keyword evidence="3" id="KW-1185">Reference proteome</keyword>
<dbReference type="GO" id="GO:0008289">
    <property type="term" value="F:lipid binding"/>
    <property type="evidence" value="ECO:0007669"/>
    <property type="project" value="InterPro"/>
</dbReference>
<gene>
    <name evidence="2" type="ORF">MELIAE_LOCUS10710</name>
</gene>
<comment type="similarity">
    <text evidence="1">Belongs to the calycin superfamily. Fatty-acid binding protein (FABP) family.</text>
</comment>
<dbReference type="Proteomes" id="UP001154078">
    <property type="component" value="Chromosome 7"/>
</dbReference>
<dbReference type="EMBL" id="OV121138">
    <property type="protein sequence ID" value="CAH0561083.1"/>
    <property type="molecule type" value="Genomic_DNA"/>
</dbReference>
<dbReference type="InterPro" id="IPR031259">
    <property type="entry name" value="ILBP"/>
</dbReference>
<protein>
    <submittedName>
        <fullName evidence="2">Uncharacterized protein</fullName>
    </submittedName>
</protein>
<evidence type="ECO:0000313" key="3">
    <source>
        <dbReference type="Proteomes" id="UP001154078"/>
    </source>
</evidence>
<dbReference type="AlphaFoldDB" id="A0A9P0BDG3"/>
<dbReference type="Pfam" id="PF14651">
    <property type="entry name" value="Lipocalin_7"/>
    <property type="match status" value="1"/>
</dbReference>
<evidence type="ECO:0000313" key="2">
    <source>
        <dbReference type="EMBL" id="CAH0561083.1"/>
    </source>
</evidence>
<accession>A0A9P0BDG3</accession>
<name>A0A9P0BDG3_BRAAE</name>
<dbReference type="InterPro" id="IPR012674">
    <property type="entry name" value="Calycin"/>
</dbReference>
<dbReference type="PANTHER" id="PTHR11955">
    <property type="entry name" value="FATTY ACID BINDING PROTEIN"/>
    <property type="match status" value="1"/>
</dbReference>
<evidence type="ECO:0000256" key="1">
    <source>
        <dbReference type="ARBA" id="ARBA00008390"/>
    </source>
</evidence>
<proteinExistence type="inferred from homology"/>
<reference evidence="2" key="1">
    <citation type="submission" date="2021-12" db="EMBL/GenBank/DDBJ databases">
        <authorList>
            <person name="King R."/>
        </authorList>
    </citation>
    <scope>NUCLEOTIDE SEQUENCE</scope>
</reference>
<dbReference type="Gene3D" id="2.40.128.20">
    <property type="match status" value="1"/>
</dbReference>
<organism evidence="2 3">
    <name type="scientific">Brassicogethes aeneus</name>
    <name type="common">Rape pollen beetle</name>
    <name type="synonym">Meligethes aeneus</name>
    <dbReference type="NCBI Taxonomy" id="1431903"/>
    <lineage>
        <taxon>Eukaryota</taxon>
        <taxon>Metazoa</taxon>
        <taxon>Ecdysozoa</taxon>
        <taxon>Arthropoda</taxon>
        <taxon>Hexapoda</taxon>
        <taxon>Insecta</taxon>
        <taxon>Pterygota</taxon>
        <taxon>Neoptera</taxon>
        <taxon>Endopterygota</taxon>
        <taxon>Coleoptera</taxon>
        <taxon>Polyphaga</taxon>
        <taxon>Cucujiformia</taxon>
        <taxon>Nitidulidae</taxon>
        <taxon>Meligethinae</taxon>
        <taxon>Brassicogethes</taxon>
    </lineage>
</organism>
<sequence length="135" mass="14433">MVQIAGKYKLEKNENLVAYLTGLGIPEDKAKIADSVKPEVEIIIEGDNITITSNSGIGNSSSKFVVGKEVDDPMPMGVVLKSTTKLESDAIIVDSKDPNGVSGQRVYKFTSSGFVLTMTSNKNGVPSATRTYSRC</sequence>
<dbReference type="SUPFAM" id="SSF50814">
    <property type="entry name" value="Lipocalins"/>
    <property type="match status" value="1"/>
</dbReference>
<dbReference type="OrthoDB" id="412780at2759"/>